<dbReference type="Gene3D" id="2.60.40.10">
    <property type="entry name" value="Immunoglobulins"/>
    <property type="match status" value="1"/>
</dbReference>
<dbReference type="EMBL" id="JTGH01000004">
    <property type="protein sequence ID" value="KIF63164.1"/>
    <property type="molecule type" value="Genomic_DNA"/>
</dbReference>
<gene>
    <name evidence="2" type="ORF">QS95_04625</name>
</gene>
<dbReference type="SUPFAM" id="SSF49373">
    <property type="entry name" value="Invasin/intimin cell-adhesion fragments"/>
    <property type="match status" value="1"/>
</dbReference>
<dbReference type="InterPro" id="IPR018003">
    <property type="entry name" value="Insecticidal_toxin/plasmid_vir"/>
</dbReference>
<dbReference type="Pfam" id="PF03538">
    <property type="entry name" value="VRP1"/>
    <property type="match status" value="1"/>
</dbReference>
<proteinExistence type="predicted"/>
<dbReference type="AlphaFoldDB" id="A0AAE2DLJ7"/>
<organism evidence="2 3">
    <name type="scientific">Pseudomonas fluorescens</name>
    <dbReference type="NCBI Taxonomy" id="294"/>
    <lineage>
        <taxon>Bacteria</taxon>
        <taxon>Pseudomonadati</taxon>
        <taxon>Pseudomonadota</taxon>
        <taxon>Gammaproteobacteria</taxon>
        <taxon>Pseudomonadales</taxon>
        <taxon>Pseudomonadaceae</taxon>
        <taxon>Pseudomonas</taxon>
    </lineage>
</organism>
<comment type="caution">
    <text evidence="2">The sequence shown here is derived from an EMBL/GenBank/DDBJ whole genome shotgun (WGS) entry which is preliminary data.</text>
</comment>
<protein>
    <submittedName>
        <fullName evidence="2">Virulence plasmid 28 protein</fullName>
    </submittedName>
</protein>
<name>A0AAE2DLJ7_PSEFL</name>
<sequence>MAKTRKRPAEQMYEQLFPTRARRKKYPGLQAYLSQGGSIFPLVEKGIPGLMKDYRMSSEDAQAFLRQASSMAIYVRRRFIESTLTGGQQEKNGKALKKASSSGLLSMVSGPTFEALFNPNFDGSCPPNALESSWSPVAYLVELLQWVSERIESVGDTKPDYLLHNRRTDLKQMDVDFNAVYQSISAVDIINHVLETFIKTHGAVTDLVDALLNARYPNELPYFQHWVTIDSIAQQLGMSVGNFVHMVDLHFPYFLQASGWDDDAGRALAHASRLGPYQRTLLTEARADFGDREVFFNANYGSDDLDKYQNLNQLKFFGERTSLDVSGVESLLSFHAFAPVRSPNVIFADEPSPGPQSAHFGSVYVNAATDPPIVVADDASLLQTLTIGPDTQADFEHYDRLNRKVRLDKWLDLRSFEVDAMLVAAMRADVRGGAKAGDWWITDNVVHALGLFQLLRERYGCEALDFAAFLDEIAVYGIGEERSLFDQVFNRQSDYSQPFMLDGKDFPAIPATGSSDPTVIQLCSGLQIDLLTYGYLALAIADAQGLGKNLKRTAAVFSAFYRLVKLARLLGVTPVEIVLMLTLMGEGNSWLNGLAGLPRINTGPGETPDVLNLIYALHSCVGWCKDRNLPVLGMLQMVAEPQSSGAASEAQLQFFDKVASLLPATLLTNAGFLMADVPPVPAGNWLNFLNWLADADGLVLAFAGSESQYLIEARLRLDRAVKDGLPDMAPELRAAIVEKMLGVLLQAREAQVSLAKEALAVLTSLDSERVIGVLTWADTTVYRLLREVSGRVAQNPQNVRSERFVEVDSLLKALANVQRLSAVVTALGLSANVLQEYLDYGHRAWLGQSSKHEFSMSTLYYLVVLTRAFEMSEQPAQELLDYLRAVDNLPVNIAGDSLRLAQEAGYIKLASFFRWSVEEVRECVFHIDPSLKILKTLRQLDLLMRVRTLAEHSGMDARTIFMLGNLPEAIDKKAYAEAAEHALLSQSETRTLDLQFALDVENLVVRTYEVDNTEVVANKPGAKITFTVTLKDAEGAPLKGIRVYWQASLGTIATEVTDEKGVLKAEFIPGKVLGSDTPSFWMDLFRPVNVTEIRVVPDATTLFFPGPLMSAIPLARVAAGEDVQLYAELRDEFKNLGANQLVEWFALPVEGDEGKSAVIRPSGQSFTDQQGLTKVFVHAPEGGTFRFEVRSQGSNKSAFFEPIHFLPPAESGRSRGVKLQ</sequence>
<keyword evidence="1" id="KW-0843">Virulence</keyword>
<dbReference type="RefSeq" id="WP_039765949.1">
    <property type="nucleotide sequence ID" value="NZ_JTGH01000004.1"/>
</dbReference>
<evidence type="ECO:0000256" key="1">
    <source>
        <dbReference type="ARBA" id="ARBA00023026"/>
    </source>
</evidence>
<evidence type="ECO:0000313" key="3">
    <source>
        <dbReference type="Proteomes" id="UP000031587"/>
    </source>
</evidence>
<accession>A0AAE2DLJ7</accession>
<dbReference type="InterPro" id="IPR013783">
    <property type="entry name" value="Ig-like_fold"/>
</dbReference>
<evidence type="ECO:0000313" key="2">
    <source>
        <dbReference type="EMBL" id="KIF63164.1"/>
    </source>
</evidence>
<dbReference type="Proteomes" id="UP000031587">
    <property type="component" value="Unassembled WGS sequence"/>
</dbReference>
<dbReference type="InterPro" id="IPR008964">
    <property type="entry name" value="Invasin/intimin_cell_adhesion"/>
</dbReference>
<reference evidence="2 3" key="1">
    <citation type="submission" date="2014-11" db="EMBL/GenBank/DDBJ databases">
        <title>Draft genome sequence of Pseudomonas fluorescens strains SF4c SF39a.</title>
        <authorList>
            <person name="Underwood G.E."/>
            <person name="Ly L.K."/>
            <person name="Bitzer A.S."/>
            <person name="Godino A."/>
            <person name="Bucci V."/>
            <person name="Fischer S."/>
            <person name="Silby M.W."/>
        </authorList>
    </citation>
    <scope>NUCLEOTIDE SEQUENCE [LARGE SCALE GENOMIC DNA]</scope>
    <source>
        <strain evidence="2 3">SF4c</strain>
    </source>
</reference>